<evidence type="ECO:0000313" key="3">
    <source>
        <dbReference type="Proteomes" id="UP000006591"/>
    </source>
</evidence>
<protein>
    <submittedName>
        <fullName evidence="2">Uncharacterized protein</fullName>
    </submittedName>
</protein>
<reference evidence="2" key="1">
    <citation type="submission" date="2015-04" db="UniProtKB">
        <authorList>
            <consortium name="EnsemblPlants"/>
        </authorList>
    </citation>
    <scope>IDENTIFICATION</scope>
    <source>
        <strain evidence="2">SL10</strain>
    </source>
</reference>
<dbReference type="HOGENOM" id="CLU_1858342_0_0_1"/>
<proteinExistence type="predicted"/>
<dbReference type="Gramene" id="ONIVA01G38220.1">
    <property type="protein sequence ID" value="ONIVA01G38220.1"/>
    <property type="gene ID" value="ONIVA01G38220"/>
</dbReference>
<evidence type="ECO:0000256" key="1">
    <source>
        <dbReference type="SAM" id="MobiDB-lite"/>
    </source>
</evidence>
<keyword evidence="3" id="KW-1185">Reference proteome</keyword>
<feature type="compositionally biased region" description="Basic residues" evidence="1">
    <location>
        <begin position="1"/>
        <end position="20"/>
    </location>
</feature>
<feature type="region of interest" description="Disordered" evidence="1">
    <location>
        <begin position="1"/>
        <end position="21"/>
    </location>
</feature>
<organism evidence="2">
    <name type="scientific">Oryza nivara</name>
    <name type="common">Indian wild rice</name>
    <name type="synonym">Oryza sativa f. spontanea</name>
    <dbReference type="NCBI Taxonomy" id="4536"/>
    <lineage>
        <taxon>Eukaryota</taxon>
        <taxon>Viridiplantae</taxon>
        <taxon>Streptophyta</taxon>
        <taxon>Embryophyta</taxon>
        <taxon>Tracheophyta</taxon>
        <taxon>Spermatophyta</taxon>
        <taxon>Magnoliopsida</taxon>
        <taxon>Liliopsida</taxon>
        <taxon>Poales</taxon>
        <taxon>Poaceae</taxon>
        <taxon>BOP clade</taxon>
        <taxon>Oryzoideae</taxon>
        <taxon>Oryzeae</taxon>
        <taxon>Oryzinae</taxon>
        <taxon>Oryza</taxon>
    </lineage>
</organism>
<accession>A0A0E0FU93</accession>
<dbReference type="AlphaFoldDB" id="A0A0E0FU93"/>
<evidence type="ECO:0000313" key="2">
    <source>
        <dbReference type="EnsemblPlants" id="ONIVA01G38220.1"/>
    </source>
</evidence>
<dbReference type="EnsemblPlants" id="ONIVA01G38220.1">
    <property type="protein sequence ID" value="ONIVA01G38220.1"/>
    <property type="gene ID" value="ONIVA01G38220"/>
</dbReference>
<sequence>MQAAVKHCRRGRGGGIKPKRNGVLGVSKEWMRAVAQHHRHGEADERRGVAAVQHCRVGAEGRRSSQSLSAAAAARDLSRCFATAPRVPEPTGGAPRGAAFLVTGEGDGVERPPRPTCHPAQLAAVVVVVLMRVVVRLKGEGKGKDKEEDKMLDI</sequence>
<name>A0A0E0FU93_ORYNI</name>
<reference evidence="2" key="2">
    <citation type="submission" date="2018-04" db="EMBL/GenBank/DDBJ databases">
        <title>OnivRS2 (Oryza nivara Reference Sequence Version 2).</title>
        <authorList>
            <person name="Zhang J."/>
            <person name="Kudrna D."/>
            <person name="Lee S."/>
            <person name="Talag J."/>
            <person name="Rajasekar S."/>
            <person name="Welchert J."/>
            <person name="Hsing Y.-I."/>
            <person name="Wing R.A."/>
        </authorList>
    </citation>
    <scope>NUCLEOTIDE SEQUENCE [LARGE SCALE GENOMIC DNA]</scope>
</reference>
<dbReference type="Proteomes" id="UP000006591">
    <property type="component" value="Chromosome 1"/>
</dbReference>